<evidence type="ECO:0000313" key="10">
    <source>
        <dbReference type="Proteomes" id="UP000178666"/>
    </source>
</evidence>
<keyword evidence="3 5" id="KW-0687">Ribonucleoprotein</keyword>
<keyword evidence="2 5" id="KW-0689">Ribosomal protein</keyword>
<dbReference type="AlphaFoldDB" id="A0A142KGK0"/>
<dbReference type="GeneID" id="88085002"/>
<dbReference type="Proteomes" id="UP000178666">
    <property type="component" value="Chromosome"/>
</dbReference>
<dbReference type="SUPFAM" id="SSF57829">
    <property type="entry name" value="Zn-binding ribosomal proteins"/>
    <property type="match status" value="1"/>
</dbReference>
<dbReference type="Proteomes" id="UP000075221">
    <property type="component" value="Chromosome"/>
</dbReference>
<sequence length="56" mass="6476">MAVPKRKKSRSTTRHRRSQWKATTPQLVPIVVEGRHIKVPRRLVKAYQSGLITPDD</sequence>
<keyword evidence="10" id="KW-1185">Reference proteome</keyword>
<name>A0A142KGK0_9ACTN</name>
<dbReference type="InterPro" id="IPR011332">
    <property type="entry name" value="Ribosomal_zn-bd"/>
</dbReference>
<evidence type="ECO:0000256" key="4">
    <source>
        <dbReference type="ARBA" id="ARBA00035178"/>
    </source>
</evidence>
<dbReference type="InterPro" id="IPR002677">
    <property type="entry name" value="Ribosomal_bL32"/>
</dbReference>
<organism evidence="7 9">
    <name type="scientific">Acidipropionibacterium acidipropionici</name>
    <dbReference type="NCBI Taxonomy" id="1748"/>
    <lineage>
        <taxon>Bacteria</taxon>
        <taxon>Bacillati</taxon>
        <taxon>Actinomycetota</taxon>
        <taxon>Actinomycetes</taxon>
        <taxon>Propionibacteriales</taxon>
        <taxon>Propionibacteriaceae</taxon>
        <taxon>Acidipropionibacterium</taxon>
    </lineage>
</organism>
<evidence type="ECO:0000256" key="5">
    <source>
        <dbReference type="HAMAP-Rule" id="MF_00340"/>
    </source>
</evidence>
<dbReference type="EMBL" id="CP014352">
    <property type="protein sequence ID" value="AMS05238.1"/>
    <property type="molecule type" value="Genomic_DNA"/>
</dbReference>
<dbReference type="NCBIfam" id="TIGR01031">
    <property type="entry name" value="rpmF_bact"/>
    <property type="match status" value="1"/>
</dbReference>
<dbReference type="KEGG" id="aaci:ASQ49_08245"/>
<dbReference type="EMBL" id="CP015970">
    <property type="protein sequence ID" value="AOZ46718.1"/>
    <property type="molecule type" value="Genomic_DNA"/>
</dbReference>
<evidence type="ECO:0000256" key="2">
    <source>
        <dbReference type="ARBA" id="ARBA00022980"/>
    </source>
</evidence>
<dbReference type="OMA" id="KHKVPRR"/>
<evidence type="ECO:0000313" key="7">
    <source>
        <dbReference type="EMBL" id="AMS05238.1"/>
    </source>
</evidence>
<evidence type="ECO:0000256" key="3">
    <source>
        <dbReference type="ARBA" id="ARBA00023274"/>
    </source>
</evidence>
<dbReference type="HAMAP" id="MF_00340">
    <property type="entry name" value="Ribosomal_bL32"/>
    <property type="match status" value="1"/>
</dbReference>
<reference evidence="7 9" key="2">
    <citation type="submission" date="2016-02" db="EMBL/GenBank/DDBJ databases">
        <title>Complete Genome Sequence of Propionibacterium acidipropionici ATCC 55737.</title>
        <authorList>
            <person name="Luna Flores C.H."/>
            <person name="Nielsen L.K."/>
            <person name="Marcellin E."/>
        </authorList>
    </citation>
    <scope>NUCLEOTIDE SEQUENCE [LARGE SCALE GENOMIC DNA]</scope>
    <source>
        <strain evidence="7 9">ATCC 55737</strain>
    </source>
</reference>
<feature type="compositionally biased region" description="Basic residues" evidence="6">
    <location>
        <begin position="1"/>
        <end position="19"/>
    </location>
</feature>
<evidence type="ECO:0000256" key="1">
    <source>
        <dbReference type="ARBA" id="ARBA00008560"/>
    </source>
</evidence>
<dbReference type="GO" id="GO:0003735">
    <property type="term" value="F:structural constituent of ribosome"/>
    <property type="evidence" value="ECO:0007669"/>
    <property type="project" value="InterPro"/>
</dbReference>
<comment type="similarity">
    <text evidence="1 5">Belongs to the bacterial ribosomal protein bL32 family.</text>
</comment>
<dbReference type="Pfam" id="PF01783">
    <property type="entry name" value="Ribosomal_L32p"/>
    <property type="match status" value="1"/>
</dbReference>
<dbReference type="RefSeq" id="WP_015071431.1">
    <property type="nucleotide sequence ID" value="NZ_CP013126.1"/>
</dbReference>
<reference evidence="8 10" key="1">
    <citation type="journal article" date="2016" name="Plant Dis.">
        <title>Improved production of propionic acid using genome shuffling.</title>
        <authorList>
            <person name="Luna-Flores C.H."/>
            <person name="Palfreyman R.W."/>
            <person name="Kromer J.O."/>
            <person name="Nielsen L.K."/>
            <person name="Marcellin E."/>
        </authorList>
    </citation>
    <scope>NUCLEOTIDE SEQUENCE [LARGE SCALE GENOMIC DNA]</scope>
    <source>
        <strain evidence="8 10">F3E8</strain>
    </source>
</reference>
<evidence type="ECO:0000313" key="8">
    <source>
        <dbReference type="EMBL" id="AOZ46718.1"/>
    </source>
</evidence>
<proteinExistence type="inferred from homology"/>
<gene>
    <name evidence="5" type="primary">rpmF</name>
    <name evidence="8" type="ORF">A8L58_08365</name>
    <name evidence="7" type="ORF">AXH35_06900</name>
</gene>
<dbReference type="GO" id="GO:0006412">
    <property type="term" value="P:translation"/>
    <property type="evidence" value="ECO:0007669"/>
    <property type="project" value="UniProtKB-UniRule"/>
</dbReference>
<feature type="region of interest" description="Disordered" evidence="6">
    <location>
        <begin position="1"/>
        <end position="22"/>
    </location>
</feature>
<dbReference type="OrthoDB" id="9807363at2"/>
<evidence type="ECO:0000313" key="9">
    <source>
        <dbReference type="Proteomes" id="UP000075221"/>
    </source>
</evidence>
<protein>
    <recommendedName>
        <fullName evidence="4 5">Large ribosomal subunit protein bL32</fullName>
    </recommendedName>
</protein>
<dbReference type="GO" id="GO:0015934">
    <property type="term" value="C:large ribosomal subunit"/>
    <property type="evidence" value="ECO:0007669"/>
    <property type="project" value="InterPro"/>
</dbReference>
<evidence type="ECO:0000256" key="6">
    <source>
        <dbReference type="SAM" id="MobiDB-lite"/>
    </source>
</evidence>
<accession>A0A142KGK0</accession>